<keyword evidence="2" id="KW-1185">Reference proteome</keyword>
<sequence>MSAVIEKLIKSEKTIKKKVKAGSKVGYALEHRMSTGDATMIVKKEKPFTLNFIVVEDHSDAIITKLARREIQTVLAKHGAVSDNLDEVLSKSITGVMCYGEKE</sequence>
<name>A0A919XWE5_9BACL</name>
<gene>
    <name evidence="1" type="ORF">J41TS12_37340</name>
</gene>
<dbReference type="EMBL" id="BORR01000015">
    <property type="protein sequence ID" value="GIO38873.1"/>
    <property type="molecule type" value="Genomic_DNA"/>
</dbReference>
<dbReference type="RefSeq" id="WP_212941456.1">
    <property type="nucleotide sequence ID" value="NZ_BORR01000015.1"/>
</dbReference>
<proteinExistence type="predicted"/>
<protein>
    <submittedName>
        <fullName evidence="1">Uncharacterized protein</fullName>
    </submittedName>
</protein>
<comment type="caution">
    <text evidence="1">The sequence shown here is derived from an EMBL/GenBank/DDBJ whole genome shotgun (WGS) entry which is preliminary data.</text>
</comment>
<reference evidence="1 2" key="1">
    <citation type="submission" date="2021-03" db="EMBL/GenBank/DDBJ databases">
        <title>Antimicrobial resistance genes in bacteria isolated from Japanese honey, and their potential for conferring macrolide and lincosamide resistance in the American foulbrood pathogen Paenibacillus larvae.</title>
        <authorList>
            <person name="Okamoto M."/>
            <person name="Kumagai M."/>
            <person name="Kanamori H."/>
            <person name="Takamatsu D."/>
        </authorList>
    </citation>
    <scope>NUCLEOTIDE SEQUENCE [LARGE SCALE GENOMIC DNA]</scope>
    <source>
        <strain evidence="1 2">J41TS12</strain>
    </source>
</reference>
<evidence type="ECO:0000313" key="1">
    <source>
        <dbReference type="EMBL" id="GIO38873.1"/>
    </source>
</evidence>
<evidence type="ECO:0000313" key="2">
    <source>
        <dbReference type="Proteomes" id="UP000681162"/>
    </source>
</evidence>
<accession>A0A919XWE5</accession>
<organism evidence="1 2">
    <name type="scientific">Paenibacillus antibioticophila</name>
    <dbReference type="NCBI Taxonomy" id="1274374"/>
    <lineage>
        <taxon>Bacteria</taxon>
        <taxon>Bacillati</taxon>
        <taxon>Bacillota</taxon>
        <taxon>Bacilli</taxon>
        <taxon>Bacillales</taxon>
        <taxon>Paenibacillaceae</taxon>
        <taxon>Paenibacillus</taxon>
    </lineage>
</organism>
<dbReference type="AlphaFoldDB" id="A0A919XWE5"/>
<dbReference type="Proteomes" id="UP000681162">
    <property type="component" value="Unassembled WGS sequence"/>
</dbReference>